<evidence type="ECO:0000256" key="5">
    <source>
        <dbReference type="PIRSR" id="PIRSR000097-2"/>
    </source>
</evidence>
<reference evidence="8 9" key="1">
    <citation type="submission" date="2019-09" db="EMBL/GenBank/DDBJ databases">
        <title>Complete genome sequence of Arachidicoccus sp. B3-10 isolated from apple orchard soil.</title>
        <authorList>
            <person name="Kim H.S."/>
            <person name="Han K.-I."/>
            <person name="Suh M.K."/>
            <person name="Lee K.C."/>
            <person name="Eom M.K."/>
            <person name="Kim J.-S."/>
            <person name="Kang S.W."/>
            <person name="Sin Y."/>
            <person name="Lee J.-S."/>
        </authorList>
    </citation>
    <scope>NUCLEOTIDE SEQUENCE [LARGE SCALE GENOMIC DNA]</scope>
    <source>
        <strain evidence="8 9">B3-10</strain>
    </source>
</reference>
<dbReference type="EMBL" id="CP044016">
    <property type="protein sequence ID" value="QES88414.1"/>
    <property type="molecule type" value="Genomic_DNA"/>
</dbReference>
<dbReference type="InterPro" id="IPR018170">
    <property type="entry name" value="Aldo/ket_reductase_CS"/>
</dbReference>
<dbReference type="PROSITE" id="PS00063">
    <property type="entry name" value="ALDOKETO_REDUCTASE_3"/>
    <property type="match status" value="1"/>
</dbReference>
<feature type="active site" description="Proton donor" evidence="4">
    <location>
        <position position="49"/>
    </location>
</feature>
<dbReference type="KEGG" id="arac:E0W69_006990"/>
<dbReference type="PROSITE" id="PS00798">
    <property type="entry name" value="ALDOKETO_REDUCTASE_1"/>
    <property type="match status" value="1"/>
</dbReference>
<dbReference type="Pfam" id="PF00248">
    <property type="entry name" value="Aldo_ket_red"/>
    <property type="match status" value="1"/>
</dbReference>
<gene>
    <name evidence="8" type="ORF">E0W69_006990</name>
</gene>
<dbReference type="AlphaFoldDB" id="A0A5P2FXZ5"/>
<keyword evidence="2" id="KW-0521">NADP</keyword>
<keyword evidence="9" id="KW-1185">Reference proteome</keyword>
<evidence type="ECO:0000256" key="4">
    <source>
        <dbReference type="PIRSR" id="PIRSR000097-1"/>
    </source>
</evidence>
<feature type="site" description="Lowers pKa of active site Tyr" evidence="6">
    <location>
        <position position="74"/>
    </location>
</feature>
<dbReference type="PROSITE" id="PS00062">
    <property type="entry name" value="ALDOKETO_REDUCTASE_2"/>
    <property type="match status" value="1"/>
</dbReference>
<evidence type="ECO:0000256" key="2">
    <source>
        <dbReference type="ARBA" id="ARBA00022857"/>
    </source>
</evidence>
<feature type="binding site" evidence="5">
    <location>
        <position position="107"/>
    </location>
    <ligand>
        <name>substrate</name>
    </ligand>
</feature>
<proteinExistence type="inferred from homology"/>
<dbReference type="InterPro" id="IPR020471">
    <property type="entry name" value="AKR"/>
</dbReference>
<dbReference type="FunFam" id="3.20.20.100:FF:000015">
    <property type="entry name" value="Oxidoreductase, aldo/keto reductase family"/>
    <property type="match status" value="1"/>
</dbReference>
<dbReference type="InterPro" id="IPR023210">
    <property type="entry name" value="NADP_OxRdtase_dom"/>
</dbReference>
<evidence type="ECO:0000313" key="9">
    <source>
        <dbReference type="Proteomes" id="UP000292424"/>
    </source>
</evidence>
<dbReference type="Gene3D" id="3.20.20.100">
    <property type="entry name" value="NADP-dependent oxidoreductase domain"/>
    <property type="match status" value="1"/>
</dbReference>
<evidence type="ECO:0000256" key="1">
    <source>
        <dbReference type="ARBA" id="ARBA00007905"/>
    </source>
</evidence>
<keyword evidence="3" id="KW-0560">Oxidoreductase</keyword>
<dbReference type="PANTHER" id="PTHR43827">
    <property type="entry name" value="2,5-DIKETO-D-GLUCONIC ACID REDUCTASE"/>
    <property type="match status" value="1"/>
</dbReference>
<name>A0A5P2FXZ5_9BACT</name>
<organism evidence="8 9">
    <name type="scientific">Rhizosphaericola mali</name>
    <dbReference type="NCBI Taxonomy" id="2545455"/>
    <lineage>
        <taxon>Bacteria</taxon>
        <taxon>Pseudomonadati</taxon>
        <taxon>Bacteroidota</taxon>
        <taxon>Chitinophagia</taxon>
        <taxon>Chitinophagales</taxon>
        <taxon>Chitinophagaceae</taxon>
        <taxon>Rhizosphaericola</taxon>
    </lineage>
</organism>
<evidence type="ECO:0000259" key="7">
    <source>
        <dbReference type="Pfam" id="PF00248"/>
    </source>
</evidence>
<evidence type="ECO:0000256" key="6">
    <source>
        <dbReference type="PIRSR" id="PIRSR000097-3"/>
    </source>
</evidence>
<dbReference type="SUPFAM" id="SSF51430">
    <property type="entry name" value="NAD(P)-linked oxidoreductase"/>
    <property type="match status" value="1"/>
</dbReference>
<dbReference type="CDD" id="cd19133">
    <property type="entry name" value="AKR_AKR5F1"/>
    <property type="match status" value="1"/>
</dbReference>
<evidence type="ECO:0000256" key="3">
    <source>
        <dbReference type="ARBA" id="ARBA00023002"/>
    </source>
</evidence>
<protein>
    <submittedName>
        <fullName evidence="8">Aldo/keto reductase</fullName>
    </submittedName>
</protein>
<comment type="similarity">
    <text evidence="1">Belongs to the aldo/keto reductase family.</text>
</comment>
<dbReference type="PANTHER" id="PTHR43827:SF3">
    <property type="entry name" value="NADP-DEPENDENT OXIDOREDUCTASE DOMAIN-CONTAINING PROTEIN"/>
    <property type="match status" value="1"/>
</dbReference>
<evidence type="ECO:0000313" key="8">
    <source>
        <dbReference type="EMBL" id="QES88414.1"/>
    </source>
</evidence>
<accession>A0A5P2FXZ5</accession>
<dbReference type="PRINTS" id="PR00069">
    <property type="entry name" value="ALDKETRDTASE"/>
</dbReference>
<dbReference type="InterPro" id="IPR036812">
    <property type="entry name" value="NAD(P)_OxRdtase_dom_sf"/>
</dbReference>
<dbReference type="Proteomes" id="UP000292424">
    <property type="component" value="Chromosome"/>
</dbReference>
<dbReference type="RefSeq" id="WP_131329302.1">
    <property type="nucleotide sequence ID" value="NZ_CP044016.1"/>
</dbReference>
<dbReference type="GO" id="GO:0016616">
    <property type="term" value="F:oxidoreductase activity, acting on the CH-OH group of donors, NAD or NADP as acceptor"/>
    <property type="evidence" value="ECO:0007669"/>
    <property type="project" value="UniProtKB-ARBA"/>
</dbReference>
<feature type="domain" description="NADP-dependent oxidoreductase" evidence="7">
    <location>
        <begin position="23"/>
        <end position="258"/>
    </location>
</feature>
<dbReference type="OrthoDB" id="9804790at2"/>
<dbReference type="PIRSF" id="PIRSF000097">
    <property type="entry name" value="AKR"/>
    <property type="match status" value="1"/>
</dbReference>
<sequence length="281" mass="32452">MKNVKLNNGVEMPILGYGVYQIPNYDECKQSVLAALEAGYRSIDTAQAYQNEKAVGDAIKESGIYRNELFITTKLWITDYGYEKAQKAFALSMEKLQLDYLDLYLLHQPFNDVYGSWRALEELNKAGKIRAIGVSNFYPDRLVDLISFNEIAPAVNQIETHPFNQRDEDQKVMQKYGVQQESWAPFAEGKHNFFENEELSSIGKKYGKSVAQVTLRWMIQRDIVVIPKSITPSRIKQNFDVFDFELTEDEMNQIKGINLNESSFFDHRDADRVEWFAGLVR</sequence>